<accession>A0A915ZP44</accession>
<dbReference type="OrthoDB" id="2400221at2759"/>
<dbReference type="Proteomes" id="UP000684084">
    <property type="component" value="Unassembled WGS sequence"/>
</dbReference>
<dbReference type="AlphaFoldDB" id="A0A915ZP44"/>
<sequence>MPFERILEELLLQEHYHSNESHMDPNRILRKEILNDSHIIKYSENIKELIDDHIEDFRNSLIFIHPNFDNLQKCSELYYDEFIRIILTTYSIKLDSKGKLDFIFRYLIGDKFADDPFILHIYWWKYATEILIQLKLVETFPDLITKAQNDFIVYGKLDQYLFKESINSILQNICDV</sequence>
<reference evidence="1" key="1">
    <citation type="submission" date="2020-05" db="EMBL/GenBank/DDBJ databases">
        <authorList>
            <person name="Rincon C."/>
            <person name="Sanders R I."/>
            <person name="Robbins C."/>
            <person name="Chaturvedi A."/>
        </authorList>
    </citation>
    <scope>NUCLEOTIDE SEQUENCE</scope>
    <source>
        <strain evidence="1">CHB12</strain>
    </source>
</reference>
<dbReference type="EMBL" id="CAGKOT010000051">
    <property type="protein sequence ID" value="CAB5384531.1"/>
    <property type="molecule type" value="Genomic_DNA"/>
</dbReference>
<gene>
    <name evidence="1" type="ORF">CHRIB12_LOCUS18910</name>
</gene>
<comment type="caution">
    <text evidence="1">The sequence shown here is derived from an EMBL/GenBank/DDBJ whole genome shotgun (WGS) entry which is preliminary data.</text>
</comment>
<proteinExistence type="predicted"/>
<evidence type="ECO:0000313" key="2">
    <source>
        <dbReference type="Proteomes" id="UP000684084"/>
    </source>
</evidence>
<organism evidence="1 2">
    <name type="scientific">Rhizophagus irregularis</name>
    <dbReference type="NCBI Taxonomy" id="588596"/>
    <lineage>
        <taxon>Eukaryota</taxon>
        <taxon>Fungi</taxon>
        <taxon>Fungi incertae sedis</taxon>
        <taxon>Mucoromycota</taxon>
        <taxon>Glomeromycotina</taxon>
        <taxon>Glomeromycetes</taxon>
        <taxon>Glomerales</taxon>
        <taxon>Glomeraceae</taxon>
        <taxon>Rhizophagus</taxon>
    </lineage>
</organism>
<protein>
    <submittedName>
        <fullName evidence="1">Uncharacterized protein</fullName>
    </submittedName>
</protein>
<evidence type="ECO:0000313" key="1">
    <source>
        <dbReference type="EMBL" id="CAB5384531.1"/>
    </source>
</evidence>
<name>A0A915ZP44_9GLOM</name>